<dbReference type="GO" id="GO:0016887">
    <property type="term" value="F:ATP hydrolysis activity"/>
    <property type="evidence" value="ECO:0007669"/>
    <property type="project" value="InterPro"/>
</dbReference>
<dbReference type="SUPFAM" id="SSF52540">
    <property type="entry name" value="P-loop containing nucleoside triphosphate hydrolases"/>
    <property type="match status" value="1"/>
</dbReference>
<dbReference type="InterPro" id="IPR013563">
    <property type="entry name" value="Oligopep_ABC_C"/>
</dbReference>
<keyword evidence="5" id="KW-0571">Peptide transport</keyword>
<dbReference type="GO" id="GO:0005524">
    <property type="term" value="F:ATP binding"/>
    <property type="evidence" value="ECO:0007669"/>
    <property type="project" value="UniProtKB-KW"/>
</dbReference>
<evidence type="ECO:0000256" key="2">
    <source>
        <dbReference type="ARBA" id="ARBA00022448"/>
    </source>
</evidence>
<dbReference type="InterPro" id="IPR027417">
    <property type="entry name" value="P-loop_NTPase"/>
</dbReference>
<dbReference type="AlphaFoldDB" id="A0AAJ1Q6Q7"/>
<feature type="domain" description="ABC transporter" evidence="7">
    <location>
        <begin position="2"/>
        <end position="248"/>
    </location>
</feature>
<evidence type="ECO:0000256" key="1">
    <source>
        <dbReference type="ARBA" id="ARBA00005417"/>
    </source>
</evidence>
<dbReference type="Proteomes" id="UP001229251">
    <property type="component" value="Unassembled WGS sequence"/>
</dbReference>
<dbReference type="RefSeq" id="WP_016648200.1">
    <property type="nucleotide sequence ID" value="NZ_JASOOE010000017.1"/>
</dbReference>
<evidence type="ECO:0000256" key="3">
    <source>
        <dbReference type="ARBA" id="ARBA00022741"/>
    </source>
</evidence>
<reference evidence="8" key="1">
    <citation type="submission" date="2023-05" db="EMBL/GenBank/DDBJ databases">
        <title>Cataloging the Phylogenetic Diversity of Human Bladder Bacteria.</title>
        <authorList>
            <person name="Du J."/>
        </authorList>
    </citation>
    <scope>NUCLEOTIDE SEQUENCE</scope>
    <source>
        <strain evidence="8">UMB1231</strain>
    </source>
</reference>
<name>A0AAJ1Q6Q7_9LACT</name>
<dbReference type="Pfam" id="PF08352">
    <property type="entry name" value="oligo_HPY"/>
    <property type="match status" value="1"/>
</dbReference>
<evidence type="ECO:0000259" key="7">
    <source>
        <dbReference type="PROSITE" id="PS50893"/>
    </source>
</evidence>
<organism evidence="8 9">
    <name type="scientific">Facklamia hominis</name>
    <dbReference type="NCBI Taxonomy" id="178214"/>
    <lineage>
        <taxon>Bacteria</taxon>
        <taxon>Bacillati</taxon>
        <taxon>Bacillota</taxon>
        <taxon>Bacilli</taxon>
        <taxon>Lactobacillales</taxon>
        <taxon>Aerococcaceae</taxon>
        <taxon>Facklamia</taxon>
    </lineage>
</organism>
<dbReference type="GO" id="GO:0055085">
    <property type="term" value="P:transmembrane transport"/>
    <property type="evidence" value="ECO:0007669"/>
    <property type="project" value="UniProtKB-ARBA"/>
</dbReference>
<dbReference type="InterPro" id="IPR050319">
    <property type="entry name" value="ABC_transp_ATP-bind"/>
</dbReference>
<sequence>MLRLEKISKTYQKKNLFGQLQAQVHALKDVNLTIQTGECLGLVGESGSGKSTLGKVILGLEQATDGKLYYKEQEVDDKLREELSRRRAFQIIFQDPSSAMNPHLSALSIVAEPLLLVYPKAEALKRARAILQEMGFRSADLSKKPNEFSGGQKQRIVIARAIALDPEFVVCDEPVSALDVSIQAQIINLLMRLQKDKHLTYLFISHDLAMVRSISQRVAVMYQGQLVELAPTEAIFSNPQHAYTKRLLSAIPIADPKRAKQRRLNGDGAELTPIQLGTKWLEVEPGHGVLV</sequence>
<evidence type="ECO:0000313" key="9">
    <source>
        <dbReference type="Proteomes" id="UP001229251"/>
    </source>
</evidence>
<evidence type="ECO:0000256" key="6">
    <source>
        <dbReference type="ARBA" id="ARBA00022927"/>
    </source>
</evidence>
<accession>A0AAJ1Q6Q7</accession>
<evidence type="ECO:0000313" key="8">
    <source>
        <dbReference type="EMBL" id="MDK7187907.1"/>
    </source>
</evidence>
<dbReference type="InterPro" id="IPR003439">
    <property type="entry name" value="ABC_transporter-like_ATP-bd"/>
</dbReference>
<dbReference type="EMBL" id="JASOOE010000017">
    <property type="protein sequence ID" value="MDK7187907.1"/>
    <property type="molecule type" value="Genomic_DNA"/>
</dbReference>
<comment type="caution">
    <text evidence="8">The sequence shown here is derived from an EMBL/GenBank/DDBJ whole genome shotgun (WGS) entry which is preliminary data.</text>
</comment>
<dbReference type="CDD" id="cd03257">
    <property type="entry name" value="ABC_NikE_OppD_transporters"/>
    <property type="match status" value="1"/>
</dbReference>
<dbReference type="PROSITE" id="PS50893">
    <property type="entry name" value="ABC_TRANSPORTER_2"/>
    <property type="match status" value="1"/>
</dbReference>
<dbReference type="GO" id="GO:0015833">
    <property type="term" value="P:peptide transport"/>
    <property type="evidence" value="ECO:0007669"/>
    <property type="project" value="UniProtKB-KW"/>
</dbReference>
<dbReference type="PANTHER" id="PTHR43776">
    <property type="entry name" value="TRANSPORT ATP-BINDING PROTEIN"/>
    <property type="match status" value="1"/>
</dbReference>
<dbReference type="Gene3D" id="3.40.50.300">
    <property type="entry name" value="P-loop containing nucleotide triphosphate hydrolases"/>
    <property type="match status" value="1"/>
</dbReference>
<evidence type="ECO:0000256" key="5">
    <source>
        <dbReference type="ARBA" id="ARBA00022856"/>
    </source>
</evidence>
<dbReference type="GO" id="GO:0015031">
    <property type="term" value="P:protein transport"/>
    <property type="evidence" value="ECO:0007669"/>
    <property type="project" value="UniProtKB-KW"/>
</dbReference>
<protein>
    <submittedName>
        <fullName evidence="8">ATP-binding cassette domain-containing protein</fullName>
    </submittedName>
</protein>
<keyword evidence="4 8" id="KW-0067">ATP-binding</keyword>
<comment type="similarity">
    <text evidence="1">Belongs to the ABC transporter superfamily.</text>
</comment>
<dbReference type="InterPro" id="IPR017871">
    <property type="entry name" value="ABC_transporter-like_CS"/>
</dbReference>
<proteinExistence type="inferred from homology"/>
<dbReference type="SMART" id="SM00382">
    <property type="entry name" value="AAA"/>
    <property type="match status" value="1"/>
</dbReference>
<evidence type="ECO:0000256" key="4">
    <source>
        <dbReference type="ARBA" id="ARBA00022840"/>
    </source>
</evidence>
<dbReference type="InterPro" id="IPR003593">
    <property type="entry name" value="AAA+_ATPase"/>
</dbReference>
<keyword evidence="2" id="KW-0813">Transport</keyword>
<dbReference type="Pfam" id="PF00005">
    <property type="entry name" value="ABC_tran"/>
    <property type="match status" value="1"/>
</dbReference>
<gene>
    <name evidence="8" type="ORF">QP433_07925</name>
</gene>
<dbReference type="PROSITE" id="PS00211">
    <property type="entry name" value="ABC_TRANSPORTER_1"/>
    <property type="match status" value="1"/>
</dbReference>
<keyword evidence="6" id="KW-0653">Protein transport</keyword>
<keyword evidence="3" id="KW-0547">Nucleotide-binding</keyword>